<name>A0AAW1A5V2_9HYME</name>
<accession>A0AAW1A5V2</accession>
<keyword evidence="2" id="KW-1185">Reference proteome</keyword>
<protein>
    <submittedName>
        <fullName evidence="1">Uncharacterized protein</fullName>
    </submittedName>
</protein>
<dbReference type="AlphaFoldDB" id="A0AAW1A5V2"/>
<reference evidence="1 2" key="1">
    <citation type="submission" date="2024-05" db="EMBL/GenBank/DDBJ databases">
        <title>The nuclear and mitochondrial genome assemblies of Tetragonisca angustula (Apidae: Meliponini), a tiny yet remarkable pollinator in the Neotropics.</title>
        <authorList>
            <person name="Ferrari R."/>
            <person name="Ricardo P.C."/>
            <person name="Dias F.C."/>
            <person name="Araujo N.S."/>
            <person name="Soares D.O."/>
            <person name="Zhou Q.-S."/>
            <person name="Zhu C.-D."/>
            <person name="Coutinho L."/>
            <person name="Airas M.C."/>
            <person name="Batista T.M."/>
        </authorList>
    </citation>
    <scope>NUCLEOTIDE SEQUENCE [LARGE SCALE GENOMIC DNA]</scope>
    <source>
        <strain evidence="1">ASF017062</strain>
        <tissue evidence="1">Abdomen</tissue>
    </source>
</reference>
<dbReference type="Proteomes" id="UP001432146">
    <property type="component" value="Unassembled WGS sequence"/>
</dbReference>
<dbReference type="Pfam" id="PF15136">
    <property type="entry name" value="UPF0449"/>
    <property type="match status" value="1"/>
</dbReference>
<gene>
    <name evidence="1" type="ORF">QLX08_003548</name>
</gene>
<evidence type="ECO:0000313" key="1">
    <source>
        <dbReference type="EMBL" id="KAK9305420.1"/>
    </source>
</evidence>
<comment type="caution">
    <text evidence="1">The sequence shown here is derived from an EMBL/GenBank/DDBJ whole genome shotgun (WGS) entry which is preliminary data.</text>
</comment>
<dbReference type="InterPro" id="IPR028227">
    <property type="entry name" value="UPF0449"/>
</dbReference>
<evidence type="ECO:0000313" key="2">
    <source>
        <dbReference type="Proteomes" id="UP001432146"/>
    </source>
</evidence>
<proteinExistence type="predicted"/>
<organism evidence="1 2">
    <name type="scientific">Tetragonisca angustula</name>
    <dbReference type="NCBI Taxonomy" id="166442"/>
    <lineage>
        <taxon>Eukaryota</taxon>
        <taxon>Metazoa</taxon>
        <taxon>Ecdysozoa</taxon>
        <taxon>Arthropoda</taxon>
        <taxon>Hexapoda</taxon>
        <taxon>Insecta</taxon>
        <taxon>Pterygota</taxon>
        <taxon>Neoptera</taxon>
        <taxon>Endopterygota</taxon>
        <taxon>Hymenoptera</taxon>
        <taxon>Apocrita</taxon>
        <taxon>Aculeata</taxon>
        <taxon>Apoidea</taxon>
        <taxon>Anthophila</taxon>
        <taxon>Apidae</taxon>
        <taxon>Tetragonisca</taxon>
    </lineage>
</organism>
<sequence length="134" mass="15468">MTICVLIHFCVYTTIISKRNKTNISNMFSNKKSNLPPRPHIPDSECMLEDLNNASSDDIAFKIIDKDEFSGEHPFNSNISNTYQKVKMYLNIKQQLRYLETTITERGQQLKTDNEEIKKLADNIKRQAQAALIT</sequence>
<dbReference type="EMBL" id="JAWNGG020000051">
    <property type="protein sequence ID" value="KAK9305420.1"/>
    <property type="molecule type" value="Genomic_DNA"/>
</dbReference>